<evidence type="ECO:0000256" key="1">
    <source>
        <dbReference type="SAM" id="Phobius"/>
    </source>
</evidence>
<comment type="caution">
    <text evidence="2">The sequence shown here is derived from an EMBL/GenBank/DDBJ whole genome shotgun (WGS) entry which is preliminary data.</text>
</comment>
<evidence type="ECO:0000313" key="3">
    <source>
        <dbReference type="Proteomes" id="UP000051931"/>
    </source>
</evidence>
<keyword evidence="1" id="KW-1133">Transmembrane helix</keyword>
<dbReference type="Proteomes" id="UP000051931">
    <property type="component" value="Unassembled WGS sequence"/>
</dbReference>
<dbReference type="eggNOG" id="ENOG5030B5K">
    <property type="taxonomic scope" value="Bacteria"/>
</dbReference>
<sequence>MAVKLCLSSVAIGPAYFKLGFAFLGSVALGYLVGPWWGAVGGFSSGLVHFIVFGDKANFLFASLLSASLTPLIYGLFLYKYPLKFWRVVVAQLAVSVLINIGLTNFLYAWQNGLSIEVAFIQRLPKEMLLPWGQMLLSYLLLCYLVRIKSKVINFNS</sequence>
<keyword evidence="1" id="KW-0812">Transmembrane</keyword>
<organism evidence="2 3">
    <name type="scientific">Lactobacillus psittaci DSM 15354</name>
    <dbReference type="NCBI Taxonomy" id="1122152"/>
    <lineage>
        <taxon>Bacteria</taxon>
        <taxon>Bacillati</taxon>
        <taxon>Bacillota</taxon>
        <taxon>Bacilli</taxon>
        <taxon>Lactobacillales</taxon>
        <taxon>Lactobacillaceae</taxon>
        <taxon>Lactobacillus</taxon>
    </lineage>
</organism>
<feature type="transmembrane region" description="Helical" evidence="1">
    <location>
        <begin position="86"/>
        <end position="109"/>
    </location>
</feature>
<dbReference type="PATRIC" id="fig|1122152.4.peg.1065"/>
<proteinExistence type="predicted"/>
<gene>
    <name evidence="2" type="ORF">FC23_GL001035</name>
</gene>
<keyword evidence="3" id="KW-1185">Reference proteome</keyword>
<protein>
    <submittedName>
        <fullName evidence="2">Integral membrane protein</fullName>
    </submittedName>
</protein>
<keyword evidence="1" id="KW-0472">Membrane</keyword>
<name>A0A0R1SAF0_9LACO</name>
<dbReference type="STRING" id="1122152.GCA_000425905_00819"/>
<dbReference type="AlphaFoldDB" id="A0A0R1SAF0"/>
<evidence type="ECO:0000313" key="2">
    <source>
        <dbReference type="EMBL" id="KRL63096.1"/>
    </source>
</evidence>
<dbReference type="EMBL" id="AZFB01000005">
    <property type="protein sequence ID" value="KRL63096.1"/>
    <property type="molecule type" value="Genomic_DNA"/>
</dbReference>
<accession>A0A0R1SAF0</accession>
<reference evidence="2 3" key="1">
    <citation type="journal article" date="2015" name="Genome Announc.">
        <title>Expanding the biotechnology potential of lactobacilli through comparative genomics of 213 strains and associated genera.</title>
        <authorList>
            <person name="Sun Z."/>
            <person name="Harris H.M."/>
            <person name="McCann A."/>
            <person name="Guo C."/>
            <person name="Argimon S."/>
            <person name="Zhang W."/>
            <person name="Yang X."/>
            <person name="Jeffery I.B."/>
            <person name="Cooney J.C."/>
            <person name="Kagawa T.F."/>
            <person name="Liu W."/>
            <person name="Song Y."/>
            <person name="Salvetti E."/>
            <person name="Wrobel A."/>
            <person name="Rasinkangas P."/>
            <person name="Parkhill J."/>
            <person name="Rea M.C."/>
            <person name="O'Sullivan O."/>
            <person name="Ritari J."/>
            <person name="Douillard F.P."/>
            <person name="Paul Ross R."/>
            <person name="Yang R."/>
            <person name="Briner A.E."/>
            <person name="Felis G.E."/>
            <person name="de Vos W.M."/>
            <person name="Barrangou R."/>
            <person name="Klaenhammer T.R."/>
            <person name="Caufield P.W."/>
            <person name="Cui Y."/>
            <person name="Zhang H."/>
            <person name="O'Toole P.W."/>
        </authorList>
    </citation>
    <scope>NUCLEOTIDE SEQUENCE [LARGE SCALE GENOMIC DNA]</scope>
    <source>
        <strain evidence="2 3">DSM 15354</strain>
    </source>
</reference>
<feature type="transmembrane region" description="Helical" evidence="1">
    <location>
        <begin position="59"/>
        <end position="79"/>
    </location>
</feature>
<feature type="transmembrane region" description="Helical" evidence="1">
    <location>
        <begin position="21"/>
        <end position="39"/>
    </location>
</feature>
<feature type="transmembrane region" description="Helical" evidence="1">
    <location>
        <begin position="129"/>
        <end position="146"/>
    </location>
</feature>
<dbReference type="Gene3D" id="1.10.1760.20">
    <property type="match status" value="1"/>
</dbReference>